<gene>
    <name evidence="1" type="ORF">V5E97_28030</name>
</gene>
<dbReference type="AlphaFoldDB" id="A0AAU7CAH9"/>
<evidence type="ECO:0000313" key="1">
    <source>
        <dbReference type="EMBL" id="XBH02155.1"/>
    </source>
</evidence>
<name>A0AAU7CAH9_9BACT</name>
<organism evidence="1">
    <name type="scientific">Singulisphaera sp. Ch08</name>
    <dbReference type="NCBI Taxonomy" id="3120278"/>
    <lineage>
        <taxon>Bacteria</taxon>
        <taxon>Pseudomonadati</taxon>
        <taxon>Planctomycetota</taxon>
        <taxon>Planctomycetia</taxon>
        <taxon>Isosphaerales</taxon>
        <taxon>Isosphaeraceae</taxon>
        <taxon>Singulisphaera</taxon>
    </lineage>
</organism>
<proteinExistence type="predicted"/>
<dbReference type="InterPro" id="IPR010634">
    <property type="entry name" value="DUF1223"/>
</dbReference>
<reference evidence="1" key="1">
    <citation type="submission" date="2024-05" db="EMBL/GenBank/DDBJ databases">
        <title>Planctomycetes of the genus Singulisphaera possess chitinolytic capabilities.</title>
        <authorList>
            <person name="Ivanova A."/>
        </authorList>
    </citation>
    <scope>NUCLEOTIDE SEQUENCE</scope>
    <source>
        <strain evidence="1">Ch08T</strain>
    </source>
</reference>
<dbReference type="PANTHER" id="PTHR36057:SF1">
    <property type="entry name" value="LIPOPROTEIN LIPID ATTACHMENT SITE-LIKE PROTEIN, PUTATIVE (DUF1223)-RELATED"/>
    <property type="match status" value="1"/>
</dbReference>
<dbReference type="InterPro" id="IPR036249">
    <property type="entry name" value="Thioredoxin-like_sf"/>
</dbReference>
<dbReference type="RefSeq" id="WP_406694897.1">
    <property type="nucleotide sequence ID" value="NZ_CP155447.1"/>
</dbReference>
<sequence length="278" mass="31067">MRVSTRFWLTSIALLTPGPESSNAQTDSPGGSGSRRVVLVELYTSQGCNMCPEAEKNLGILAGRERRIVPIAFHVDYFNKPWKDPFSEALYSQRQMAFNSLYTKPKNKEYGLYYTPMMMIDGEQSINGRDPAGAEAAIRRALTRKPQVALQTSLQLANDTRTGKLGIKVVPRTAVVRDRELLVCAVLREDGVVTEVESGENAKKTLTARFPARATKFEFITFKDEAAKALSFTFERDSSWNVEKLGLAVFVQDKATGIVYQAADMPWRTERDRAGLKK</sequence>
<protein>
    <submittedName>
        <fullName evidence="1">DUF1223 domain-containing protein</fullName>
    </submittedName>
</protein>
<dbReference type="EMBL" id="CP155447">
    <property type="protein sequence ID" value="XBH02155.1"/>
    <property type="molecule type" value="Genomic_DNA"/>
</dbReference>
<dbReference type="PANTHER" id="PTHR36057">
    <property type="match status" value="1"/>
</dbReference>
<accession>A0AAU7CAH9</accession>
<dbReference type="SUPFAM" id="SSF52833">
    <property type="entry name" value="Thioredoxin-like"/>
    <property type="match status" value="1"/>
</dbReference>
<dbReference type="Pfam" id="PF06764">
    <property type="entry name" value="DUF1223"/>
    <property type="match status" value="1"/>
</dbReference>